<feature type="non-terminal residue" evidence="2">
    <location>
        <position position="1"/>
    </location>
</feature>
<protein>
    <submittedName>
        <fullName evidence="2">Jg3542 protein</fullName>
    </submittedName>
</protein>
<organism evidence="2 3">
    <name type="scientific">Pararge aegeria aegeria</name>
    <dbReference type="NCBI Taxonomy" id="348720"/>
    <lineage>
        <taxon>Eukaryota</taxon>
        <taxon>Metazoa</taxon>
        <taxon>Ecdysozoa</taxon>
        <taxon>Arthropoda</taxon>
        <taxon>Hexapoda</taxon>
        <taxon>Insecta</taxon>
        <taxon>Pterygota</taxon>
        <taxon>Neoptera</taxon>
        <taxon>Endopterygota</taxon>
        <taxon>Lepidoptera</taxon>
        <taxon>Glossata</taxon>
        <taxon>Ditrysia</taxon>
        <taxon>Papilionoidea</taxon>
        <taxon>Nymphalidae</taxon>
        <taxon>Satyrinae</taxon>
        <taxon>Satyrini</taxon>
        <taxon>Parargina</taxon>
        <taxon>Pararge</taxon>
    </lineage>
</organism>
<dbReference type="OrthoDB" id="6928823at2759"/>
<sequence length="175" mass="18926">EVRPPKPEGTHAQSLNSSDLSITRRSNSLIDVLSLSISFIDSNYSSIAPGAVAFYSPGPPSAPMYLVFLPTNPMTSIDGAKKFQPTKQQPIAKVTKSKKSRKIVRHVIQVLLRGVYKAVTIRAQPPEAAPVVESTLAEDSSPKKPNPTYHSVSSQTKPKSPIIRSVMKSSIISCT</sequence>
<dbReference type="Proteomes" id="UP000838756">
    <property type="component" value="Unassembled WGS sequence"/>
</dbReference>
<name>A0A8S4QVW6_9NEOP</name>
<accession>A0A8S4QVW6</accession>
<keyword evidence="3" id="KW-1185">Reference proteome</keyword>
<evidence type="ECO:0000313" key="2">
    <source>
        <dbReference type="EMBL" id="CAH2226422.1"/>
    </source>
</evidence>
<feature type="compositionally biased region" description="Polar residues" evidence="1">
    <location>
        <begin position="148"/>
        <end position="158"/>
    </location>
</feature>
<evidence type="ECO:0000313" key="3">
    <source>
        <dbReference type="Proteomes" id="UP000838756"/>
    </source>
</evidence>
<comment type="caution">
    <text evidence="2">The sequence shown here is derived from an EMBL/GenBank/DDBJ whole genome shotgun (WGS) entry which is preliminary data.</text>
</comment>
<reference evidence="2" key="1">
    <citation type="submission" date="2022-03" db="EMBL/GenBank/DDBJ databases">
        <authorList>
            <person name="Lindestad O."/>
        </authorList>
    </citation>
    <scope>NUCLEOTIDE SEQUENCE</scope>
</reference>
<proteinExistence type="predicted"/>
<dbReference type="AlphaFoldDB" id="A0A8S4QVW6"/>
<feature type="region of interest" description="Disordered" evidence="1">
    <location>
        <begin position="130"/>
        <end position="160"/>
    </location>
</feature>
<evidence type="ECO:0000256" key="1">
    <source>
        <dbReference type="SAM" id="MobiDB-lite"/>
    </source>
</evidence>
<gene>
    <name evidence="2" type="primary">jg3542</name>
    <name evidence="2" type="ORF">PAEG_LOCUS7128</name>
</gene>
<dbReference type="EMBL" id="CAKXAJ010021286">
    <property type="protein sequence ID" value="CAH2226422.1"/>
    <property type="molecule type" value="Genomic_DNA"/>
</dbReference>